<reference evidence="2 3" key="1">
    <citation type="journal article" date="2013" name="Curr. Biol.">
        <title>The Genome of the Foraminiferan Reticulomyxa filosa.</title>
        <authorList>
            <person name="Glockner G."/>
            <person name="Hulsmann N."/>
            <person name="Schleicher M."/>
            <person name="Noegel A.A."/>
            <person name="Eichinger L."/>
            <person name="Gallinger C."/>
            <person name="Pawlowski J."/>
            <person name="Sierra R."/>
            <person name="Euteneuer U."/>
            <person name="Pillet L."/>
            <person name="Moustafa A."/>
            <person name="Platzer M."/>
            <person name="Groth M."/>
            <person name="Szafranski K."/>
            <person name="Schliwa M."/>
        </authorList>
    </citation>
    <scope>NUCLEOTIDE SEQUENCE [LARGE SCALE GENOMIC DNA]</scope>
</reference>
<feature type="compositionally biased region" description="Polar residues" evidence="1">
    <location>
        <begin position="1"/>
        <end position="20"/>
    </location>
</feature>
<dbReference type="EMBL" id="ASPP01004713">
    <property type="protein sequence ID" value="ETO31774.1"/>
    <property type="molecule type" value="Genomic_DNA"/>
</dbReference>
<feature type="compositionally biased region" description="Basic and acidic residues" evidence="1">
    <location>
        <begin position="28"/>
        <end position="66"/>
    </location>
</feature>
<comment type="caution">
    <text evidence="2">The sequence shown here is derived from an EMBL/GenBank/DDBJ whole genome shotgun (WGS) entry which is preliminary data.</text>
</comment>
<gene>
    <name evidence="2" type="ORF">RFI_05342</name>
</gene>
<organism evidence="2 3">
    <name type="scientific">Reticulomyxa filosa</name>
    <dbReference type="NCBI Taxonomy" id="46433"/>
    <lineage>
        <taxon>Eukaryota</taxon>
        <taxon>Sar</taxon>
        <taxon>Rhizaria</taxon>
        <taxon>Retaria</taxon>
        <taxon>Foraminifera</taxon>
        <taxon>Monothalamids</taxon>
        <taxon>Reticulomyxidae</taxon>
        <taxon>Reticulomyxa</taxon>
    </lineage>
</organism>
<sequence>MGTITQHDNSNEAKGSMTSKTPRRKRGRMEVGEVTDKKGASCESAYEGKEKEAVMTKRPDQSKNAEDAANVSSAKGIEARTYVSKKSKRHEPTGCESNTQMLNRYYDTRQSILWRYYRQPSKQIFYDMFQFEKKEDVIMHNRHSNNDNNNNNNNNAMNTICNSFLQRPAQIQWPTRLDDSLELPLAHVAIFNKACTNVTYIRRGGKSTSVG</sequence>
<feature type="non-terminal residue" evidence="2">
    <location>
        <position position="211"/>
    </location>
</feature>
<dbReference type="Proteomes" id="UP000023152">
    <property type="component" value="Unassembled WGS sequence"/>
</dbReference>
<proteinExistence type="predicted"/>
<evidence type="ECO:0000256" key="1">
    <source>
        <dbReference type="SAM" id="MobiDB-lite"/>
    </source>
</evidence>
<accession>X6P116</accession>
<protein>
    <submittedName>
        <fullName evidence="2">Uncharacterized protein</fullName>
    </submittedName>
</protein>
<keyword evidence="3" id="KW-1185">Reference proteome</keyword>
<name>X6P116_RETFI</name>
<dbReference type="AlphaFoldDB" id="X6P116"/>
<feature type="region of interest" description="Disordered" evidence="1">
    <location>
        <begin position="1"/>
        <end position="73"/>
    </location>
</feature>
<evidence type="ECO:0000313" key="2">
    <source>
        <dbReference type="EMBL" id="ETO31774.1"/>
    </source>
</evidence>
<evidence type="ECO:0000313" key="3">
    <source>
        <dbReference type="Proteomes" id="UP000023152"/>
    </source>
</evidence>